<dbReference type="InterPro" id="IPR007272">
    <property type="entry name" value="Sulf_transp_TsuA/YedE"/>
</dbReference>
<proteinExistence type="predicted"/>
<evidence type="ECO:0000256" key="1">
    <source>
        <dbReference type="SAM" id="Phobius"/>
    </source>
</evidence>
<reference evidence="2" key="1">
    <citation type="journal article" date="2020" name="Int. J. Syst. Evol. Microbiol.">
        <title>Aquipluma nitroreducens gen. nov. sp. nov., a novel facultatively anaerobic bacterium isolated from a freshwater lake.</title>
        <authorList>
            <person name="Watanabe M."/>
            <person name="Kojima H."/>
            <person name="Fukui M."/>
        </authorList>
    </citation>
    <scope>NUCLEOTIDE SEQUENCE</scope>
    <source>
        <strain evidence="2">MeG22</strain>
    </source>
</reference>
<keyword evidence="3" id="KW-1185">Reference proteome</keyword>
<feature type="transmembrane region" description="Helical" evidence="1">
    <location>
        <begin position="165"/>
        <end position="188"/>
    </location>
</feature>
<dbReference type="KEGG" id="anf:AQPE_4492"/>
<name>A0A5K7SFC9_9BACT</name>
<dbReference type="AlphaFoldDB" id="A0A5K7SFC9"/>
<keyword evidence="1" id="KW-0472">Membrane</keyword>
<feature type="transmembrane region" description="Helical" evidence="1">
    <location>
        <begin position="124"/>
        <end position="145"/>
    </location>
</feature>
<feature type="transmembrane region" description="Helical" evidence="1">
    <location>
        <begin position="82"/>
        <end position="103"/>
    </location>
</feature>
<keyword evidence="1" id="KW-0812">Transmembrane</keyword>
<dbReference type="Proteomes" id="UP001193389">
    <property type="component" value="Chromosome"/>
</dbReference>
<dbReference type="EMBL" id="AP018694">
    <property type="protein sequence ID" value="BBE20301.1"/>
    <property type="molecule type" value="Genomic_DNA"/>
</dbReference>
<feature type="transmembrane region" description="Helical" evidence="1">
    <location>
        <begin position="52"/>
        <end position="76"/>
    </location>
</feature>
<evidence type="ECO:0000313" key="3">
    <source>
        <dbReference type="Proteomes" id="UP001193389"/>
    </source>
</evidence>
<sequence length="197" mass="21166">MIGPIISSGIVSQAWDNIFAVLIGMGFGFALESSGFSSSRKIIGTFFGYDFVVVKVFFTAAIVASMGLLYLSYFGLVDYTLLYIQPTFLTSAIVGGIIMGIGFSMGGFCPGTSLCAAAVGRLDGLVFFGGMFLGVFLFSESFPIFENMYYSGSQGAKMINSVFGISPELFTFFLVLAAVGMFFGAAWVQKKVKKVEY</sequence>
<feature type="transmembrane region" description="Helical" evidence="1">
    <location>
        <begin position="14"/>
        <end position="31"/>
    </location>
</feature>
<dbReference type="Pfam" id="PF04143">
    <property type="entry name" value="Sulf_transp"/>
    <property type="match status" value="1"/>
</dbReference>
<gene>
    <name evidence="2" type="ORF">AQPE_4492</name>
</gene>
<protein>
    <submittedName>
        <fullName evidence="2">Rhodanese-like membrane protein</fullName>
    </submittedName>
</protein>
<keyword evidence="1" id="KW-1133">Transmembrane helix</keyword>
<evidence type="ECO:0000313" key="2">
    <source>
        <dbReference type="EMBL" id="BBE20301.1"/>
    </source>
</evidence>
<organism evidence="2 3">
    <name type="scientific">Aquipluma nitroreducens</name>
    <dbReference type="NCBI Taxonomy" id="2010828"/>
    <lineage>
        <taxon>Bacteria</taxon>
        <taxon>Pseudomonadati</taxon>
        <taxon>Bacteroidota</taxon>
        <taxon>Bacteroidia</taxon>
        <taxon>Marinilabiliales</taxon>
        <taxon>Prolixibacteraceae</taxon>
        <taxon>Aquipluma</taxon>
    </lineage>
</organism>
<accession>A0A5K7SFC9</accession>
<dbReference type="RefSeq" id="WP_318348461.1">
    <property type="nucleotide sequence ID" value="NZ_AP018694.1"/>
</dbReference>